<evidence type="ECO:0000256" key="1">
    <source>
        <dbReference type="ARBA" id="ARBA00008894"/>
    </source>
</evidence>
<dbReference type="SUPFAM" id="SSF52540">
    <property type="entry name" value="P-loop containing nucleoside triphosphate hydrolases"/>
    <property type="match status" value="1"/>
</dbReference>
<dbReference type="Proteomes" id="UP001371456">
    <property type="component" value="Unassembled WGS sequence"/>
</dbReference>
<keyword evidence="2" id="KW-0433">Leucine-rich repeat</keyword>
<name>A0AAN8Y4K9_SOLBU</name>
<dbReference type="AlphaFoldDB" id="A0AAN8Y4K9"/>
<keyword evidence="3" id="KW-0611">Plant defense</keyword>
<gene>
    <name evidence="5" type="ORF">RDI58_025782</name>
</gene>
<evidence type="ECO:0008006" key="7">
    <source>
        <dbReference type="Google" id="ProtNLM"/>
    </source>
</evidence>
<evidence type="ECO:0000256" key="3">
    <source>
        <dbReference type="ARBA" id="ARBA00022821"/>
    </source>
</evidence>
<sequence>MEVGSLPEEEAWILFKEKVGNSVDDFSLLDIAKNVSKECKGLLLAIITVAGALKRKAKPFWKDALKQLRDAETRNILGMHTKVYKSLRLSYDHLESDEARYFFLLCSLLEEDSDILIEELLKYGMGLCIFSGIENLEDARNRVYLLLEILKDGFLLSQGSNKNHVKMHDVVRDVAISIASEGEHNFMEQSEASDDDDESEATNGDEFEASDDDESKATNGDESEATES</sequence>
<dbReference type="GO" id="GO:0006952">
    <property type="term" value="P:defense response"/>
    <property type="evidence" value="ECO:0007669"/>
    <property type="project" value="UniProtKB-KW"/>
</dbReference>
<proteinExistence type="inferred from homology"/>
<accession>A0AAN8Y4K9</accession>
<dbReference type="PANTHER" id="PTHR33463:SF198">
    <property type="entry name" value="RPP4C3"/>
    <property type="match status" value="1"/>
</dbReference>
<dbReference type="Gene3D" id="1.10.8.430">
    <property type="entry name" value="Helical domain of apoptotic protease-activating factors"/>
    <property type="match status" value="1"/>
</dbReference>
<dbReference type="InterPro" id="IPR050905">
    <property type="entry name" value="Plant_NBS-LRR"/>
</dbReference>
<dbReference type="GO" id="GO:0043531">
    <property type="term" value="F:ADP binding"/>
    <property type="evidence" value="ECO:0007669"/>
    <property type="project" value="InterPro"/>
</dbReference>
<dbReference type="InterPro" id="IPR042197">
    <property type="entry name" value="Apaf_helical"/>
</dbReference>
<evidence type="ECO:0000256" key="4">
    <source>
        <dbReference type="SAM" id="MobiDB-lite"/>
    </source>
</evidence>
<feature type="compositionally biased region" description="Acidic residues" evidence="4">
    <location>
        <begin position="191"/>
        <end position="214"/>
    </location>
</feature>
<keyword evidence="6" id="KW-1185">Reference proteome</keyword>
<protein>
    <recommendedName>
        <fullName evidence="7">NB-ARC domain-containing protein</fullName>
    </recommendedName>
</protein>
<evidence type="ECO:0000313" key="5">
    <source>
        <dbReference type="EMBL" id="KAK6779064.1"/>
    </source>
</evidence>
<comment type="similarity">
    <text evidence="1">Belongs to the disease resistance NB-LRR family.</text>
</comment>
<feature type="region of interest" description="Disordered" evidence="4">
    <location>
        <begin position="185"/>
        <end position="228"/>
    </location>
</feature>
<organism evidence="5 6">
    <name type="scientific">Solanum bulbocastanum</name>
    <name type="common">Wild potato</name>
    <dbReference type="NCBI Taxonomy" id="147425"/>
    <lineage>
        <taxon>Eukaryota</taxon>
        <taxon>Viridiplantae</taxon>
        <taxon>Streptophyta</taxon>
        <taxon>Embryophyta</taxon>
        <taxon>Tracheophyta</taxon>
        <taxon>Spermatophyta</taxon>
        <taxon>Magnoliopsida</taxon>
        <taxon>eudicotyledons</taxon>
        <taxon>Gunneridae</taxon>
        <taxon>Pentapetalae</taxon>
        <taxon>asterids</taxon>
        <taxon>lamiids</taxon>
        <taxon>Solanales</taxon>
        <taxon>Solanaceae</taxon>
        <taxon>Solanoideae</taxon>
        <taxon>Solaneae</taxon>
        <taxon>Solanum</taxon>
    </lineage>
</organism>
<dbReference type="InterPro" id="IPR027417">
    <property type="entry name" value="P-loop_NTPase"/>
</dbReference>
<dbReference type="EMBL" id="JBANQN010000010">
    <property type="protein sequence ID" value="KAK6779064.1"/>
    <property type="molecule type" value="Genomic_DNA"/>
</dbReference>
<evidence type="ECO:0000313" key="6">
    <source>
        <dbReference type="Proteomes" id="UP001371456"/>
    </source>
</evidence>
<dbReference type="Gene3D" id="1.10.10.10">
    <property type="entry name" value="Winged helix-like DNA-binding domain superfamily/Winged helix DNA-binding domain"/>
    <property type="match status" value="1"/>
</dbReference>
<reference evidence="5 6" key="1">
    <citation type="submission" date="2024-02" db="EMBL/GenBank/DDBJ databases">
        <title>de novo genome assembly of Solanum bulbocastanum strain 11H21.</title>
        <authorList>
            <person name="Hosaka A.J."/>
        </authorList>
    </citation>
    <scope>NUCLEOTIDE SEQUENCE [LARGE SCALE GENOMIC DNA]</scope>
    <source>
        <tissue evidence="5">Young leaves</tissue>
    </source>
</reference>
<dbReference type="PANTHER" id="PTHR33463">
    <property type="entry name" value="NB-ARC DOMAIN-CONTAINING PROTEIN-RELATED"/>
    <property type="match status" value="1"/>
</dbReference>
<dbReference type="InterPro" id="IPR036388">
    <property type="entry name" value="WH-like_DNA-bd_sf"/>
</dbReference>
<comment type="caution">
    <text evidence="5">The sequence shown here is derived from an EMBL/GenBank/DDBJ whole genome shotgun (WGS) entry which is preliminary data.</text>
</comment>
<dbReference type="GO" id="GO:0005524">
    <property type="term" value="F:ATP binding"/>
    <property type="evidence" value="ECO:0007669"/>
    <property type="project" value="UniProtKB-KW"/>
</dbReference>
<evidence type="ECO:0000256" key="2">
    <source>
        <dbReference type="ARBA" id="ARBA00022614"/>
    </source>
</evidence>